<evidence type="ECO:0000313" key="3">
    <source>
        <dbReference type="Proteomes" id="UP001180973"/>
    </source>
</evidence>
<dbReference type="RefSeq" id="WP_311413827.1">
    <property type="nucleotide sequence ID" value="NZ_JAVRFL010000033.1"/>
</dbReference>
<gene>
    <name evidence="2" type="ORF">RM555_23855</name>
</gene>
<name>A0ABU2X1H7_9ACTN</name>
<sequence length="223" mass="23702">MTEPSTGTDSPRRRRGLTPGEKTGAAIGLASLLVAVLAWQWPRQSQDPRPTPPPTPSRVTASATAPASTPATPGSVAPDRTYLDALTPETGAGYLRPLPRALAGRTDLPKPVVLSCPSNDGADRARSVSYPLKRRYLDFSATFRAWYPPGQDPESAVRISAVVTIKQPDDTLTRQPRPGRTTTMSRPAESLSFSVEGADLLTLTVECDLGEGLAVLTDAGLTR</sequence>
<protein>
    <recommendedName>
        <fullName evidence="4">NPCBM/NEW2 domain-containing protein</fullName>
    </recommendedName>
</protein>
<accession>A0ABU2X1H7</accession>
<evidence type="ECO:0008006" key="4">
    <source>
        <dbReference type="Google" id="ProtNLM"/>
    </source>
</evidence>
<organism evidence="2 3">
    <name type="scientific">Micromonospora reichwaldensis</name>
    <dbReference type="NCBI Taxonomy" id="3075516"/>
    <lineage>
        <taxon>Bacteria</taxon>
        <taxon>Bacillati</taxon>
        <taxon>Actinomycetota</taxon>
        <taxon>Actinomycetes</taxon>
        <taxon>Micromonosporales</taxon>
        <taxon>Micromonosporaceae</taxon>
        <taxon>Micromonospora</taxon>
    </lineage>
</organism>
<evidence type="ECO:0000313" key="2">
    <source>
        <dbReference type="EMBL" id="MDT0532035.1"/>
    </source>
</evidence>
<keyword evidence="3" id="KW-1185">Reference proteome</keyword>
<reference evidence="2" key="1">
    <citation type="submission" date="2023-09" db="EMBL/GenBank/DDBJ databases">
        <title>30 novel species of actinomycetes from the DSMZ collection.</title>
        <authorList>
            <person name="Nouioui I."/>
        </authorList>
    </citation>
    <scope>NUCLEOTIDE SEQUENCE</scope>
    <source>
        <strain evidence="2">DSM 115977</strain>
    </source>
</reference>
<comment type="caution">
    <text evidence="2">The sequence shown here is derived from an EMBL/GenBank/DDBJ whole genome shotgun (WGS) entry which is preliminary data.</text>
</comment>
<feature type="region of interest" description="Disordered" evidence="1">
    <location>
        <begin position="1"/>
        <end position="24"/>
    </location>
</feature>
<dbReference type="Proteomes" id="UP001180973">
    <property type="component" value="Unassembled WGS sequence"/>
</dbReference>
<proteinExistence type="predicted"/>
<feature type="region of interest" description="Disordered" evidence="1">
    <location>
        <begin position="43"/>
        <end position="81"/>
    </location>
</feature>
<feature type="compositionally biased region" description="Low complexity" evidence="1">
    <location>
        <begin position="57"/>
        <end position="78"/>
    </location>
</feature>
<evidence type="ECO:0000256" key="1">
    <source>
        <dbReference type="SAM" id="MobiDB-lite"/>
    </source>
</evidence>
<dbReference type="EMBL" id="JAVRFL010000033">
    <property type="protein sequence ID" value="MDT0532035.1"/>
    <property type="molecule type" value="Genomic_DNA"/>
</dbReference>